<name>A0A0D1E7Y5_MYCMD</name>
<proteinExistence type="predicted"/>
<dbReference type="Proteomes" id="UP000000561">
    <property type="component" value="Chromosome 1"/>
</dbReference>
<dbReference type="PROSITE" id="PS51253">
    <property type="entry name" value="HTH_CENPB"/>
    <property type="match status" value="1"/>
</dbReference>
<feature type="coiled-coil region" evidence="2">
    <location>
        <begin position="815"/>
        <end position="861"/>
    </location>
</feature>
<feature type="region of interest" description="Disordered" evidence="3">
    <location>
        <begin position="303"/>
        <end position="335"/>
    </location>
</feature>
<feature type="compositionally biased region" description="Polar residues" evidence="3">
    <location>
        <begin position="208"/>
        <end position="217"/>
    </location>
</feature>
<accession>A0A0D1E7Y5</accession>
<dbReference type="VEuPathDB" id="FungiDB:UMAG_00405"/>
<feature type="compositionally biased region" description="Polar residues" evidence="3">
    <location>
        <begin position="535"/>
        <end position="546"/>
    </location>
</feature>
<dbReference type="InParanoid" id="A0A0D1E7Y5"/>
<keyword evidence="1" id="KW-0238">DNA-binding</keyword>
<reference evidence="5 6" key="1">
    <citation type="journal article" date="2006" name="Nature">
        <title>Insights from the genome of the biotrophic fungal plant pathogen Ustilago maydis.</title>
        <authorList>
            <person name="Kamper J."/>
            <person name="Kahmann R."/>
            <person name="Bolker M."/>
            <person name="Ma L.J."/>
            <person name="Brefort T."/>
            <person name="Saville B.J."/>
            <person name="Banuett F."/>
            <person name="Kronstad J.W."/>
            <person name="Gold S.E."/>
            <person name="Muller O."/>
            <person name="Perlin M.H."/>
            <person name="Wosten H.A."/>
            <person name="de Vries R."/>
            <person name="Ruiz-Herrera J."/>
            <person name="Reynaga-Pena C.G."/>
            <person name="Snetselaar K."/>
            <person name="McCann M."/>
            <person name="Perez-Martin J."/>
            <person name="Feldbrugge M."/>
            <person name="Basse C.W."/>
            <person name="Steinberg G."/>
            <person name="Ibeas J.I."/>
            <person name="Holloman W."/>
            <person name="Guzman P."/>
            <person name="Farman M."/>
            <person name="Stajich J.E."/>
            <person name="Sentandreu R."/>
            <person name="Gonzalez-Prieto J.M."/>
            <person name="Kennell J.C."/>
            <person name="Molina L."/>
            <person name="Schirawski J."/>
            <person name="Mendoza-Mendoza A."/>
            <person name="Greilinger D."/>
            <person name="Munch K."/>
            <person name="Rossel N."/>
            <person name="Scherer M."/>
            <person name="Vranes M."/>
            <person name="Ladendorf O."/>
            <person name="Vincon V."/>
            <person name="Fuchs U."/>
            <person name="Sandrock B."/>
            <person name="Meng S."/>
            <person name="Ho E.C."/>
            <person name="Cahill M.J."/>
            <person name="Boyce K.J."/>
            <person name="Klose J."/>
            <person name="Klosterman S.J."/>
            <person name="Deelstra H.J."/>
            <person name="Ortiz-Castellanos L."/>
            <person name="Li W."/>
            <person name="Sanchez-Alonso P."/>
            <person name="Schreier P.H."/>
            <person name="Hauser-Hahn I."/>
            <person name="Vaupel M."/>
            <person name="Koopmann E."/>
            <person name="Friedrich G."/>
            <person name="Voss H."/>
            <person name="Schluter T."/>
            <person name="Margolis J."/>
            <person name="Platt D."/>
            <person name="Swimmer C."/>
            <person name="Gnirke A."/>
            <person name="Chen F."/>
            <person name="Vysotskaia V."/>
            <person name="Mannhaupt G."/>
            <person name="Guldener U."/>
            <person name="Munsterkotter M."/>
            <person name="Haase D."/>
            <person name="Oesterheld M."/>
            <person name="Mewes H.W."/>
            <person name="Mauceli E.W."/>
            <person name="DeCaprio D."/>
            <person name="Wade C.M."/>
            <person name="Butler J."/>
            <person name="Young S."/>
            <person name="Jaffe D.B."/>
            <person name="Calvo S."/>
            <person name="Nusbaum C."/>
            <person name="Galagan J."/>
            <person name="Birren B.W."/>
        </authorList>
    </citation>
    <scope>NUCLEOTIDE SEQUENCE [LARGE SCALE GENOMIC DNA]</scope>
    <source>
        <strain evidence="6">DSM 14603 / FGSC 9021 / UM521</strain>
    </source>
</reference>
<feature type="region of interest" description="Disordered" evidence="3">
    <location>
        <begin position="91"/>
        <end position="121"/>
    </location>
</feature>
<feature type="region of interest" description="Disordered" evidence="3">
    <location>
        <begin position="535"/>
        <end position="620"/>
    </location>
</feature>
<evidence type="ECO:0000259" key="4">
    <source>
        <dbReference type="PROSITE" id="PS51253"/>
    </source>
</evidence>
<evidence type="ECO:0000313" key="5">
    <source>
        <dbReference type="EMBL" id="KIS71979.1"/>
    </source>
</evidence>
<gene>
    <name evidence="5" type="ORF">UMAG_00405</name>
</gene>
<dbReference type="AlphaFoldDB" id="A0A0D1E7Y5"/>
<dbReference type="SMART" id="SM00674">
    <property type="entry name" value="CENPB"/>
    <property type="match status" value="1"/>
</dbReference>
<dbReference type="Pfam" id="PF03221">
    <property type="entry name" value="HTH_Tnp_Tc5"/>
    <property type="match status" value="1"/>
</dbReference>
<dbReference type="OrthoDB" id="9909311at2759"/>
<keyword evidence="6" id="KW-1185">Reference proteome</keyword>
<dbReference type="InterPro" id="IPR050863">
    <property type="entry name" value="CenT-Element_Derived"/>
</dbReference>
<dbReference type="KEGG" id="uma:UMAG_00405"/>
<feature type="compositionally biased region" description="Polar residues" evidence="3">
    <location>
        <begin position="901"/>
        <end position="911"/>
    </location>
</feature>
<evidence type="ECO:0000256" key="2">
    <source>
        <dbReference type="SAM" id="Coils"/>
    </source>
</evidence>
<feature type="domain" description="HTH CENPB-type" evidence="4">
    <location>
        <begin position="465"/>
        <end position="538"/>
    </location>
</feature>
<evidence type="ECO:0000313" key="6">
    <source>
        <dbReference type="Proteomes" id="UP000000561"/>
    </source>
</evidence>
<keyword evidence="2" id="KW-0175">Coiled coil</keyword>
<dbReference type="PANTHER" id="PTHR19303">
    <property type="entry name" value="TRANSPOSON"/>
    <property type="match status" value="1"/>
</dbReference>
<dbReference type="SUPFAM" id="SSF46689">
    <property type="entry name" value="Homeodomain-like"/>
    <property type="match status" value="2"/>
</dbReference>
<feature type="region of interest" description="Disordered" evidence="3">
    <location>
        <begin position="742"/>
        <end position="806"/>
    </location>
</feature>
<feature type="compositionally biased region" description="Polar residues" evidence="3">
    <location>
        <begin position="924"/>
        <end position="940"/>
    </location>
</feature>
<feature type="region of interest" description="Disordered" evidence="3">
    <location>
        <begin position="886"/>
        <end position="940"/>
    </location>
</feature>
<organism evidence="5 6">
    <name type="scientific">Mycosarcoma maydis</name>
    <name type="common">Corn smut fungus</name>
    <name type="synonym">Ustilago maydis</name>
    <dbReference type="NCBI Taxonomy" id="5270"/>
    <lineage>
        <taxon>Eukaryota</taxon>
        <taxon>Fungi</taxon>
        <taxon>Dikarya</taxon>
        <taxon>Basidiomycota</taxon>
        <taxon>Ustilaginomycotina</taxon>
        <taxon>Ustilaginomycetes</taxon>
        <taxon>Ustilaginales</taxon>
        <taxon>Ustilaginaceae</taxon>
        <taxon>Mycosarcoma</taxon>
    </lineage>
</organism>
<dbReference type="InterPro" id="IPR009057">
    <property type="entry name" value="Homeodomain-like_sf"/>
</dbReference>
<feature type="region of interest" description="Disordered" evidence="3">
    <location>
        <begin position="191"/>
        <end position="242"/>
    </location>
</feature>
<evidence type="ECO:0000256" key="1">
    <source>
        <dbReference type="ARBA" id="ARBA00023125"/>
    </source>
</evidence>
<dbReference type="EMBL" id="CM003140">
    <property type="protein sequence ID" value="KIS71979.1"/>
    <property type="molecule type" value="Genomic_DNA"/>
</dbReference>
<dbReference type="PANTHER" id="PTHR19303:SF70">
    <property type="entry name" value="HTH CENPB-TYPE DOMAIN-CONTAINING PROTEIN"/>
    <property type="match status" value="1"/>
</dbReference>
<feature type="compositionally biased region" description="Polar residues" evidence="3">
    <location>
        <begin position="785"/>
        <end position="798"/>
    </location>
</feature>
<feature type="compositionally biased region" description="Low complexity" evidence="3">
    <location>
        <begin position="321"/>
        <end position="335"/>
    </location>
</feature>
<evidence type="ECO:0000256" key="3">
    <source>
        <dbReference type="SAM" id="MobiDB-lite"/>
    </source>
</evidence>
<feature type="compositionally biased region" description="Polar residues" evidence="3">
    <location>
        <begin position="588"/>
        <end position="605"/>
    </location>
</feature>
<dbReference type="OMA" id="NANHTPQ"/>
<sequence length="940" mass="100740">MDHHPEIGLGLKMDGPTHFSDLTNLAVSPRNATVNVHQNIESGQHANDAFAHQNHMNMAHGASYDPGPQNAFIKHTSTSLNVFSEAHLDTENVQSGNKPGPPQHQQHTQASDADSQSENVQSTGLAQAFGFNEDSQTSHQQTSAQANQAADHFIGSSIRCSDSQATVQADAEAGDNDCLTHVPHDQASAAASVQHQLDPSPAVKRHQFNSYPSSPHPQTDLRFPDSGTRPGGGRQVASHRPSHSLGQAAAFMSSVSARELFVQNHVSAPVSPSEGMSAGPFPTLFQYPGHRQDLGLGMAEHGHISAHGGTSNGPRHQANFAASSAPSARSTSPSASLASTSLTSISPLGSARINHDGSFTSQECSFDSLSNTASGSFSRASSASEDVFSCDLGSLGLASSLRMSKQKKKLRNIDRKMICDYSAANPQVKQDAIAVKFGIERSTVSKILKQKEKWLAIEPGSDAARIAKHRAVKFPAVEDRLTTWAAELKARGEVIRDSTIRHEALRIARELGLGEDKFKASGGWIEKFRDRNQILKPQSRGTNNAESDVAGLMGGVTPSASSSDMSLALKPEDSSDTSKASSMSTADPSGSTEVQSPTARRQSGRNIKAKVTPQKRARDELEKTQAILGMSPLSQDLARMHFQSGYPPAPMPHPAFFRPDMYMGHQSMPPPPVQNYAVVYQSHDGVSDQHQVTEEDAESDRKRRRALEEFQANQAQMALGPAIDFQFAEASASSSQIHFLGQTHDAHSEEVTPSPKNTARGRRSASKPSAGASRGRSHRGKGRLSNANHTPQTPSPLSMSPADAGAESSFRNLSAADAEQLTAAALERIRALQNSGEGSSLVTAEQAQQSLELVLRFLREQPSDFLPPNHFVVFGHLQANIEQKIRDQSTDDETLNEAGDLQTSRSHSSSRCGEANSDAIATSIEEQQGLNTPSFDGPSS</sequence>
<dbReference type="Gene3D" id="1.10.10.60">
    <property type="entry name" value="Homeodomain-like"/>
    <property type="match status" value="2"/>
</dbReference>
<dbReference type="GeneID" id="23561717"/>
<dbReference type="RefSeq" id="XP_011386284.1">
    <property type="nucleotide sequence ID" value="XM_011387982.1"/>
</dbReference>
<dbReference type="InterPro" id="IPR006600">
    <property type="entry name" value="HTH_CenpB_DNA-bd_dom"/>
</dbReference>
<dbReference type="GO" id="GO:0005634">
    <property type="term" value="C:nucleus"/>
    <property type="evidence" value="ECO:0000318"/>
    <property type="project" value="GO_Central"/>
</dbReference>
<protein>
    <recommendedName>
        <fullName evidence="4">HTH CENPB-type domain-containing protein</fullName>
    </recommendedName>
</protein>
<dbReference type="GO" id="GO:0003677">
    <property type="term" value="F:DNA binding"/>
    <property type="evidence" value="ECO:0000318"/>
    <property type="project" value="GO_Central"/>
</dbReference>
<feature type="compositionally biased region" description="Low complexity" evidence="3">
    <location>
        <begin position="577"/>
        <end position="587"/>
    </location>
</feature>
<dbReference type="eggNOG" id="ENOG502S9XT">
    <property type="taxonomic scope" value="Eukaryota"/>
</dbReference>